<dbReference type="PANTHER" id="PTHR48081">
    <property type="entry name" value="AB HYDROLASE SUPERFAMILY PROTEIN C4A8.06C"/>
    <property type="match status" value="1"/>
</dbReference>
<organism evidence="4 6">
    <name type="scientific">Cedecea neteri</name>
    <dbReference type="NCBI Taxonomy" id="158822"/>
    <lineage>
        <taxon>Bacteria</taxon>
        <taxon>Pseudomonadati</taxon>
        <taxon>Pseudomonadota</taxon>
        <taxon>Gammaproteobacteria</taxon>
        <taxon>Enterobacterales</taxon>
        <taxon>Enterobacteriaceae</taxon>
        <taxon>Cedecea</taxon>
    </lineage>
</organism>
<dbReference type="Pfam" id="PF07859">
    <property type="entry name" value="Abhydrolase_3"/>
    <property type="match status" value="1"/>
</dbReference>
<dbReference type="GO" id="GO:0004806">
    <property type="term" value="F:triacylglycerol lipase activity"/>
    <property type="evidence" value="ECO:0007669"/>
    <property type="project" value="TreeGrafter"/>
</dbReference>
<gene>
    <name evidence="5" type="primary">mlhB_3</name>
    <name evidence="4" type="ORF">CO704_13605</name>
    <name evidence="5" type="ORF">NCTC12120_06155</name>
</gene>
<dbReference type="Proteomes" id="UP000217979">
    <property type="component" value="Chromosome"/>
</dbReference>
<dbReference type="STRING" id="158822.LH23_14865"/>
<dbReference type="EMBL" id="UAVU01000010">
    <property type="protein sequence ID" value="SQC93044.1"/>
    <property type="molecule type" value="Genomic_DNA"/>
</dbReference>
<comment type="similarity">
    <text evidence="1">Belongs to the 'GDXG' lipolytic enzyme family.</text>
</comment>
<dbReference type="AlphaFoldDB" id="A0A291DZG2"/>
<evidence type="ECO:0000313" key="5">
    <source>
        <dbReference type="EMBL" id="SQC93044.1"/>
    </source>
</evidence>
<dbReference type="InterPro" id="IPR013094">
    <property type="entry name" value="AB_hydrolase_3"/>
</dbReference>
<dbReference type="PANTHER" id="PTHR48081:SF30">
    <property type="entry name" value="ACETYL-HYDROLASE LIPR-RELATED"/>
    <property type="match status" value="1"/>
</dbReference>
<dbReference type="InterPro" id="IPR050300">
    <property type="entry name" value="GDXG_lipolytic_enzyme"/>
</dbReference>
<reference evidence="5 7" key="2">
    <citation type="submission" date="2018-06" db="EMBL/GenBank/DDBJ databases">
        <authorList>
            <consortium name="Pathogen Informatics"/>
            <person name="Doyle S."/>
        </authorList>
    </citation>
    <scope>NUCLEOTIDE SEQUENCE [LARGE SCALE GENOMIC DNA]</scope>
    <source>
        <strain evidence="5 7">NCTC12120</strain>
    </source>
</reference>
<feature type="domain" description="Alpha/beta hydrolase fold-3" evidence="3">
    <location>
        <begin position="79"/>
        <end position="280"/>
    </location>
</feature>
<evidence type="ECO:0000313" key="7">
    <source>
        <dbReference type="Proteomes" id="UP000251197"/>
    </source>
</evidence>
<reference evidence="4 6" key="1">
    <citation type="submission" date="2017-09" db="EMBL/GenBank/DDBJ databases">
        <title>FDA dAtabase for Regulatory Grade micrObial Sequences (FDA-ARGOS): Supporting development and validation of Infectious Disease Dx tests.</title>
        <authorList>
            <person name="Minogue T."/>
            <person name="Wolcott M."/>
            <person name="Wasieloski L."/>
            <person name="Aguilar W."/>
            <person name="Moore D."/>
            <person name="Tallon L."/>
            <person name="Sadzewicz L."/>
            <person name="Ott S."/>
            <person name="Zhao X."/>
            <person name="Nagaraj S."/>
            <person name="Vavikolanu K."/>
            <person name="Aluvathingal J."/>
            <person name="Nadendla S."/>
            <person name="Sichtig H."/>
        </authorList>
    </citation>
    <scope>NUCLEOTIDE SEQUENCE [LARGE SCALE GENOMIC DNA]</scope>
    <source>
        <strain evidence="4 6">FDAARGOS_392</strain>
    </source>
</reference>
<protein>
    <submittedName>
        <fullName evidence="4">Alpha/beta hydrolase</fullName>
    </submittedName>
    <submittedName>
        <fullName evidence="5">Monoterpene epsilon-lactone hydrolase</fullName>
        <ecNumber evidence="5">3.1.1.83</ecNumber>
    </submittedName>
</protein>
<dbReference type="EC" id="3.1.1.83" evidence="5"/>
<dbReference type="InterPro" id="IPR029058">
    <property type="entry name" value="AB_hydrolase_fold"/>
</dbReference>
<name>A0A291DZG2_9ENTR</name>
<evidence type="ECO:0000259" key="3">
    <source>
        <dbReference type="Pfam" id="PF07859"/>
    </source>
</evidence>
<dbReference type="RefSeq" id="WP_061274042.1">
    <property type="nucleotide sequence ID" value="NZ_CP023525.1"/>
</dbReference>
<dbReference type="SUPFAM" id="SSF53474">
    <property type="entry name" value="alpha/beta-Hydrolases"/>
    <property type="match status" value="1"/>
</dbReference>
<keyword evidence="2 4" id="KW-0378">Hydrolase</keyword>
<dbReference type="Gene3D" id="3.40.50.1820">
    <property type="entry name" value="alpha/beta hydrolase"/>
    <property type="match status" value="1"/>
</dbReference>
<evidence type="ECO:0000256" key="1">
    <source>
        <dbReference type="ARBA" id="ARBA00010515"/>
    </source>
</evidence>
<evidence type="ECO:0000313" key="4">
    <source>
        <dbReference type="EMBL" id="ATF93069.1"/>
    </source>
</evidence>
<evidence type="ECO:0000256" key="2">
    <source>
        <dbReference type="ARBA" id="ARBA00022801"/>
    </source>
</evidence>
<accession>A0A291DZG2</accession>
<dbReference type="EMBL" id="CP023525">
    <property type="protein sequence ID" value="ATF93069.1"/>
    <property type="molecule type" value="Genomic_DNA"/>
</dbReference>
<sequence>MLPDNAQAALKGWIKAAGPVVKKVYGQSDADWKEVRADYVKQLDKLFPAVEGVTFAHVSLGGVGAMLVSPAEVIDGRVMLYIHGGGYVHGGVDAYRGLTGRYARALKAKVYAVDYRQAPEFPFPTPIDDVFQAYRTLLEQGTSPCSLMISGDSAGGAMVVTLMRKARDAGLALPAAAVAISPWANLTHSGASATARDGLDPLCSVAFLNQLARSFLAGELPTHPDASPVFADVQGLSPTLIQVGENEVMLSDAIRLASHMSESRVRTTLEVWPEMFHVWHLFAGILPEADQALRNAIRFLEDALNPGNIG</sequence>
<evidence type="ECO:0000313" key="6">
    <source>
        <dbReference type="Proteomes" id="UP000217979"/>
    </source>
</evidence>
<dbReference type="Proteomes" id="UP000251197">
    <property type="component" value="Unassembled WGS sequence"/>
</dbReference>
<proteinExistence type="inferred from homology"/>